<dbReference type="PANTHER" id="PTHR47506">
    <property type="entry name" value="TRANSCRIPTIONAL REGULATORY PROTEIN"/>
    <property type="match status" value="1"/>
</dbReference>
<comment type="caution">
    <text evidence="6">The sequence shown here is derived from an EMBL/GenBank/DDBJ whole genome shotgun (WGS) entry which is preliminary data.</text>
</comment>
<feature type="domain" description="HTH tetR-type" evidence="5">
    <location>
        <begin position="6"/>
        <end position="66"/>
    </location>
</feature>
<dbReference type="InterPro" id="IPR036271">
    <property type="entry name" value="Tet_transcr_reg_TetR-rel_C_sf"/>
</dbReference>
<gene>
    <name evidence="6" type="ORF">F9K24_00570</name>
</gene>
<dbReference type="InterPro" id="IPR009057">
    <property type="entry name" value="Homeodomain-like_sf"/>
</dbReference>
<evidence type="ECO:0000256" key="1">
    <source>
        <dbReference type="ARBA" id="ARBA00023015"/>
    </source>
</evidence>
<name>A0A833M0A4_9LEPT</name>
<dbReference type="SUPFAM" id="SSF46689">
    <property type="entry name" value="Homeodomain-like"/>
    <property type="match status" value="1"/>
</dbReference>
<evidence type="ECO:0000313" key="7">
    <source>
        <dbReference type="Proteomes" id="UP000460298"/>
    </source>
</evidence>
<feature type="DNA-binding region" description="H-T-H motif" evidence="4">
    <location>
        <begin position="29"/>
        <end position="48"/>
    </location>
</feature>
<dbReference type="GO" id="GO:0003677">
    <property type="term" value="F:DNA binding"/>
    <property type="evidence" value="ECO:0007669"/>
    <property type="project" value="UniProtKB-UniRule"/>
</dbReference>
<dbReference type="PANTHER" id="PTHR47506:SF1">
    <property type="entry name" value="HTH-TYPE TRANSCRIPTIONAL REGULATOR YJDC"/>
    <property type="match status" value="1"/>
</dbReference>
<dbReference type="Proteomes" id="UP000460298">
    <property type="component" value="Unassembled WGS sequence"/>
</dbReference>
<evidence type="ECO:0000256" key="3">
    <source>
        <dbReference type="ARBA" id="ARBA00023163"/>
    </source>
</evidence>
<dbReference type="AlphaFoldDB" id="A0A833M0A4"/>
<evidence type="ECO:0000313" key="6">
    <source>
        <dbReference type="EMBL" id="KAB2935255.1"/>
    </source>
</evidence>
<proteinExistence type="predicted"/>
<dbReference type="PRINTS" id="PR00455">
    <property type="entry name" value="HTHTETR"/>
</dbReference>
<dbReference type="Pfam" id="PF00440">
    <property type="entry name" value="TetR_N"/>
    <property type="match status" value="1"/>
</dbReference>
<keyword evidence="3" id="KW-0804">Transcription</keyword>
<accession>A0A833M0A4</accession>
<dbReference type="EMBL" id="WBUI01000001">
    <property type="protein sequence ID" value="KAB2935255.1"/>
    <property type="molecule type" value="Genomic_DNA"/>
</dbReference>
<dbReference type="SUPFAM" id="SSF48498">
    <property type="entry name" value="Tetracyclin repressor-like, C-terminal domain"/>
    <property type="match status" value="1"/>
</dbReference>
<evidence type="ECO:0000256" key="2">
    <source>
        <dbReference type="ARBA" id="ARBA00023125"/>
    </source>
</evidence>
<evidence type="ECO:0000259" key="5">
    <source>
        <dbReference type="PROSITE" id="PS50977"/>
    </source>
</evidence>
<reference evidence="6 7" key="1">
    <citation type="submission" date="2019-10" db="EMBL/GenBank/DDBJ databases">
        <title>Extracellular Electron Transfer in a Candidatus Methanoperedens spp. Enrichment Culture.</title>
        <authorList>
            <person name="Berger S."/>
            <person name="Rangel Shaw D."/>
            <person name="Berben T."/>
            <person name="In 'T Zandt M."/>
            <person name="Frank J."/>
            <person name="Reimann J."/>
            <person name="Jetten M.S.M."/>
            <person name="Welte C.U."/>
        </authorList>
    </citation>
    <scope>NUCLEOTIDE SEQUENCE [LARGE SCALE GENOMIC DNA]</scope>
    <source>
        <strain evidence="6">SB12</strain>
    </source>
</reference>
<dbReference type="Gene3D" id="1.10.357.10">
    <property type="entry name" value="Tetracycline Repressor, domain 2"/>
    <property type="match status" value="1"/>
</dbReference>
<organism evidence="6 7">
    <name type="scientific">Leptonema illini</name>
    <dbReference type="NCBI Taxonomy" id="183"/>
    <lineage>
        <taxon>Bacteria</taxon>
        <taxon>Pseudomonadati</taxon>
        <taxon>Spirochaetota</taxon>
        <taxon>Spirochaetia</taxon>
        <taxon>Leptospirales</taxon>
        <taxon>Leptospiraceae</taxon>
        <taxon>Leptonema</taxon>
    </lineage>
</organism>
<dbReference type="PROSITE" id="PS50977">
    <property type="entry name" value="HTH_TETR_2"/>
    <property type="match status" value="1"/>
</dbReference>
<keyword evidence="2 4" id="KW-0238">DNA-binding</keyword>
<sequence length="194" mass="22401">MKHEKQNPRERILDSAFHLFRDQGYAETGISEILTEAGAYKKSLYDHFTSKEDLAVEYLASLTHSHADLIERVAATSEDLERFTDRWVDLVRRSLKNSKRQDCPIGLFAGEVASIPEMRPHVLETIDRLIQTMQRSVQQILPLPDTEAENLARRVFVAFQGGMRLFYLTGEERYLTLMRDELKYIARSVPVVKS</sequence>
<dbReference type="InterPro" id="IPR001647">
    <property type="entry name" value="HTH_TetR"/>
</dbReference>
<protein>
    <submittedName>
        <fullName evidence="6">TetR/AcrR family transcriptional regulator</fullName>
    </submittedName>
</protein>
<evidence type="ECO:0000256" key="4">
    <source>
        <dbReference type="PROSITE-ProRule" id="PRU00335"/>
    </source>
</evidence>
<keyword evidence="1" id="KW-0805">Transcription regulation</keyword>